<dbReference type="Gene3D" id="2.30.40.10">
    <property type="entry name" value="Urease, subunit C, domain 1"/>
    <property type="match status" value="1"/>
</dbReference>
<dbReference type="Gene3D" id="3.20.20.140">
    <property type="entry name" value="Metal-dependent hydrolases"/>
    <property type="match status" value="1"/>
</dbReference>
<feature type="binding site" evidence="3">
    <location>
        <position position="228"/>
    </location>
    <ligand>
        <name>substrate</name>
    </ligand>
</feature>
<evidence type="ECO:0000256" key="2">
    <source>
        <dbReference type="PIRSR" id="PIRSR001238-1"/>
    </source>
</evidence>
<comment type="function">
    <text evidence="1">Catalyzes the hydrolytic cleavage of a subset of L-isoaspartyl (L-beta-aspartyl) dipeptides. Used to degrade proteins damaged by L-isoaspartyl residues formation.</text>
</comment>
<keyword evidence="1" id="KW-0645">Protease</keyword>
<keyword evidence="1 4" id="KW-0862">Zinc</keyword>
<comment type="subcellular location">
    <subcellularLocation>
        <location evidence="1">Cytoplasm</location>
    </subcellularLocation>
</comment>
<evidence type="ECO:0000259" key="5">
    <source>
        <dbReference type="Pfam" id="PF01979"/>
    </source>
</evidence>
<dbReference type="PANTHER" id="PTHR11647">
    <property type="entry name" value="HYDRANTOINASE/DIHYDROPYRIMIDINASE FAMILY MEMBER"/>
    <property type="match status" value="1"/>
</dbReference>
<dbReference type="Proteomes" id="UP000662904">
    <property type="component" value="Chromosome"/>
</dbReference>
<dbReference type="InterPro" id="IPR011059">
    <property type="entry name" value="Metal-dep_hydrolase_composite"/>
</dbReference>
<dbReference type="SUPFAM" id="SSF51338">
    <property type="entry name" value="Composite domain of metallo-dependent hydrolases"/>
    <property type="match status" value="1"/>
</dbReference>
<dbReference type="NCBIfam" id="TIGR01975">
    <property type="entry name" value="isoAsp_dipep"/>
    <property type="match status" value="1"/>
</dbReference>
<feature type="binding site" evidence="3">
    <location>
        <position position="164"/>
    </location>
    <ligand>
        <name>substrate</name>
    </ligand>
</feature>
<dbReference type="InterPro" id="IPR050378">
    <property type="entry name" value="Metallo-dep_Hydrolases_sf"/>
</dbReference>
<evidence type="ECO:0000313" key="6">
    <source>
        <dbReference type="EMBL" id="QSQ08058.1"/>
    </source>
</evidence>
<dbReference type="KEGG" id="kme:H0A61_00378"/>
<feature type="binding site" evidence="4">
    <location>
        <position position="286"/>
    </location>
    <ligand>
        <name>Zn(2+)</name>
        <dbReference type="ChEBI" id="CHEBI:29105"/>
        <label>1</label>
        <note>catalytic</note>
    </ligand>
</feature>
<feature type="binding site" evidence="3">
    <location>
        <position position="290"/>
    </location>
    <ligand>
        <name>substrate</name>
    </ligand>
</feature>
<evidence type="ECO:0000256" key="3">
    <source>
        <dbReference type="PIRSR" id="PIRSR001238-2"/>
    </source>
</evidence>
<feature type="domain" description="Amidohydrolase-related" evidence="5">
    <location>
        <begin position="53"/>
        <end position="375"/>
    </location>
</feature>
<dbReference type="InterPro" id="IPR032466">
    <property type="entry name" value="Metal_Hydrolase"/>
</dbReference>
<evidence type="ECO:0000313" key="7">
    <source>
        <dbReference type="Proteomes" id="UP000662904"/>
    </source>
</evidence>
<dbReference type="AlphaFoldDB" id="A0A8A0RK99"/>
<reference evidence="6" key="1">
    <citation type="submission" date="2020-07" db="EMBL/GenBank/DDBJ databases">
        <title>Koleobacter methoxysyntrophicus gen. nov., sp. nov., a novel anaerobic bacterium isolated from deep subsurface oil field and proposal of Koleobacterales ord. nov. in the phylum Firmicutes.</title>
        <authorList>
            <person name="Sakamoto S."/>
            <person name="Tamaki H."/>
        </authorList>
    </citation>
    <scope>NUCLEOTIDE SEQUENCE</scope>
    <source>
        <strain evidence="6">NRmbB1</strain>
    </source>
</reference>
<dbReference type="GO" id="GO:0008237">
    <property type="term" value="F:metallopeptidase activity"/>
    <property type="evidence" value="ECO:0007669"/>
    <property type="project" value="UniProtKB-KW"/>
</dbReference>
<dbReference type="Pfam" id="PF01979">
    <property type="entry name" value="Amidohydro_1"/>
    <property type="match status" value="1"/>
</dbReference>
<dbReference type="GO" id="GO:0046872">
    <property type="term" value="F:metal ion binding"/>
    <property type="evidence" value="ECO:0007669"/>
    <property type="project" value="UniProtKB-KW"/>
</dbReference>
<dbReference type="EC" id="3.4.19.-" evidence="1"/>
<dbReference type="GO" id="GO:0005737">
    <property type="term" value="C:cytoplasm"/>
    <property type="evidence" value="ECO:0007669"/>
    <property type="project" value="UniProtKB-SubCell"/>
</dbReference>
<feature type="active site" description="Proton acceptor" evidence="2">
    <location>
        <position position="286"/>
    </location>
</feature>
<dbReference type="EMBL" id="CP059066">
    <property type="protein sequence ID" value="QSQ08058.1"/>
    <property type="molecule type" value="Genomic_DNA"/>
</dbReference>
<dbReference type="PIRSF" id="PIRSF001238">
    <property type="entry name" value="IadA"/>
    <property type="match status" value="1"/>
</dbReference>
<accession>A0A8A0RK99</accession>
<keyword evidence="7" id="KW-1185">Reference proteome</keyword>
<dbReference type="GO" id="GO:0006508">
    <property type="term" value="P:proteolysis"/>
    <property type="evidence" value="ECO:0007669"/>
    <property type="project" value="UniProtKB-KW"/>
</dbReference>
<keyword evidence="1 4" id="KW-0479">Metal-binding</keyword>
<dbReference type="GO" id="GO:0016810">
    <property type="term" value="F:hydrolase activity, acting on carbon-nitrogen (but not peptide) bonds"/>
    <property type="evidence" value="ECO:0007669"/>
    <property type="project" value="InterPro"/>
</dbReference>
<sequence length="394" mass="42403">MFKILKGGRIFGPEEVGKKDVLIAGNFIANIGDDIPPVPEYGEVEVIDVTDMYLVPGFIDQHVHIIGGGGEAGFASRTPEVMLSQVIRAGITTVVGCLGTDGTTRHMTSLLAKARGLEAEGITAYIYSGSYQVPTRTITENIRNDIIVIDKVLGCGEIAISDHRSAQPDKGDIKKLAAEARVGGILSGKAGVLHLHVGDGHRKLGMLFEILEETEIPVTQFTPTHINRNPELLEDGIKFAKIGGIIDITSGVSPDSGARKSVKPSKAIKYCLEQGVPIDNITMSSDGNGSMPIFDEKGEIQGLMVAKLDSLYKEFKDMVREEGINLADALKVITVNPARSLKLYPQKGTLRRGSDADIVVMDGDLEIKYVFAKGKCMVKDGKAIVKGTFENNII</sequence>
<feature type="binding site" evidence="4">
    <location>
        <position position="62"/>
    </location>
    <ligand>
        <name>Zn(2+)</name>
        <dbReference type="ChEBI" id="CHEBI:29105"/>
        <label>1</label>
        <note>catalytic</note>
    </ligand>
</feature>
<comment type="cofactor">
    <cofactor evidence="1 4">
        <name>Zn(2+)</name>
        <dbReference type="ChEBI" id="CHEBI:29105"/>
    </cofactor>
    <text evidence="1 4">Binds 2 Zn(2+) ions per subunit.</text>
</comment>
<feature type="binding site" evidence="3">
    <location>
        <position position="131"/>
    </location>
    <ligand>
        <name>substrate</name>
    </ligand>
</feature>
<feature type="binding site" evidence="3">
    <location>
        <begin position="69"/>
        <end position="71"/>
    </location>
    <ligand>
        <name>substrate</name>
    </ligand>
</feature>
<dbReference type="InterPro" id="IPR006680">
    <property type="entry name" value="Amidohydro-rel"/>
</dbReference>
<organism evidence="6 7">
    <name type="scientific">Koleobacter methoxysyntrophicus</name>
    <dbReference type="NCBI Taxonomy" id="2751313"/>
    <lineage>
        <taxon>Bacteria</taxon>
        <taxon>Bacillati</taxon>
        <taxon>Bacillota</taxon>
        <taxon>Clostridia</taxon>
        <taxon>Koleobacterales</taxon>
        <taxon>Koleobacteraceae</taxon>
        <taxon>Koleobacter</taxon>
    </lineage>
</organism>
<proteinExistence type="inferred from homology"/>
<feature type="binding site" evidence="4">
    <location>
        <position position="225"/>
    </location>
    <ligand>
        <name>Zn(2+)</name>
        <dbReference type="ChEBI" id="CHEBI:29105"/>
        <label>2</label>
        <note>catalytic</note>
    </ligand>
</feature>
<dbReference type="RefSeq" id="WP_206708292.1">
    <property type="nucleotide sequence ID" value="NZ_CP059066.1"/>
</dbReference>
<comment type="PTM">
    <text evidence="1">Carboxylation allows a single lysine to coordinate two zinc ions.</text>
</comment>
<name>A0A8A0RK99_9FIRM</name>
<keyword evidence="1" id="KW-0482">Metalloprotease</keyword>
<comment type="similarity">
    <text evidence="1">Belongs to the peptidase M38 family.</text>
</comment>
<feature type="binding site" evidence="4">
    <location>
        <position position="64"/>
    </location>
    <ligand>
        <name>Zn(2+)</name>
        <dbReference type="ChEBI" id="CHEBI:29105"/>
        <label>1</label>
        <note>catalytic</note>
    </ligand>
</feature>
<keyword evidence="1 6" id="KW-0378">Hydrolase</keyword>
<feature type="binding site" evidence="4">
    <location>
        <position position="196"/>
    </location>
    <ligand>
        <name>Zn(2+)</name>
        <dbReference type="ChEBI" id="CHEBI:29105"/>
        <label>2</label>
        <note>catalytic</note>
    </ligand>
</feature>
<feature type="binding site" evidence="3">
    <location>
        <position position="100"/>
    </location>
    <ligand>
        <name>substrate</name>
    </ligand>
</feature>
<evidence type="ECO:0000256" key="4">
    <source>
        <dbReference type="PIRSR" id="PIRSR001238-3"/>
    </source>
</evidence>
<protein>
    <recommendedName>
        <fullName evidence="1">Isoaspartyl dipeptidase</fullName>
        <ecNumber evidence="1">3.4.19.-</ecNumber>
    </recommendedName>
</protein>
<gene>
    <name evidence="6" type="primary">iadA</name>
    <name evidence="6" type="ORF">H0A61_00378</name>
</gene>
<dbReference type="SUPFAM" id="SSF51556">
    <property type="entry name" value="Metallo-dependent hydrolases"/>
    <property type="match status" value="1"/>
</dbReference>
<dbReference type="InterPro" id="IPR010229">
    <property type="entry name" value="Pept_M38_dipep"/>
</dbReference>
<dbReference type="GO" id="GO:0008798">
    <property type="term" value="F:beta-aspartyl-peptidase activity"/>
    <property type="evidence" value="ECO:0007669"/>
    <property type="project" value="InterPro"/>
</dbReference>
<dbReference type="PANTHER" id="PTHR11647:SF1">
    <property type="entry name" value="COLLAPSIN RESPONSE MEDIATOR PROTEIN"/>
    <property type="match status" value="1"/>
</dbReference>
<evidence type="ECO:0000256" key="1">
    <source>
        <dbReference type="PIRNR" id="PIRNR001238"/>
    </source>
</evidence>